<organism evidence="3 4">
    <name type="scientific">Vreelandella neptunia</name>
    <dbReference type="NCBI Taxonomy" id="115551"/>
    <lineage>
        <taxon>Bacteria</taxon>
        <taxon>Pseudomonadati</taxon>
        <taxon>Pseudomonadota</taxon>
        <taxon>Gammaproteobacteria</taxon>
        <taxon>Oceanospirillales</taxon>
        <taxon>Halomonadaceae</taxon>
        <taxon>Vreelandella</taxon>
    </lineage>
</organism>
<dbReference type="PANTHER" id="PTHR33376:SF15">
    <property type="entry name" value="BLL6794 PROTEIN"/>
    <property type="match status" value="1"/>
</dbReference>
<evidence type="ECO:0000256" key="1">
    <source>
        <dbReference type="ARBA" id="ARBA00022729"/>
    </source>
</evidence>
<keyword evidence="1 2" id="KW-0732">Signal</keyword>
<dbReference type="CDD" id="cd13665">
    <property type="entry name" value="PBP2_TRAP_Dctp3_4"/>
    <property type="match status" value="1"/>
</dbReference>
<dbReference type="InterPro" id="IPR038404">
    <property type="entry name" value="TRAP_DctP_sf"/>
</dbReference>
<dbReference type="RefSeq" id="WP_223288349.1">
    <property type="nucleotide sequence ID" value="NZ_CP140255.1"/>
</dbReference>
<gene>
    <name evidence="3" type="ORF">SR894_21720</name>
</gene>
<sequence>MTIKPTLASLALLSGILFSASGYAQDTVTLRLHHFAAPATPVQTEYLEPWAKRIEEQSEGAIKVEIFPAMQLGGSAPSLYDQAKDGVVDIAWTLLSYTPNRFPESEAFDQPFLPTTGEATSMAAHEFATTHMQAAFEGVYPIAVFAHTPGKIHTRDTSIENADDLKGLAMRAPSKTMNRYLGLLGAQAVGMPMPQIPEAISRGVIDGLTLPFESAAALGVLDIAQNHTFFEGEQGLYTAMMVLGLNQASYDALSPELKQVIDDNAGLEEAQRIGQVMDQAEEKAIEAIEASGEGEMFYIAQDSLAPWQAAAETATAQWIDDMGNRGFDGQLLYDEATRLVEKYTEQTM</sequence>
<dbReference type="PANTHER" id="PTHR33376">
    <property type="match status" value="1"/>
</dbReference>
<dbReference type="Pfam" id="PF03480">
    <property type="entry name" value="DctP"/>
    <property type="match status" value="1"/>
</dbReference>
<evidence type="ECO:0000313" key="4">
    <source>
        <dbReference type="Proteomes" id="UP001324794"/>
    </source>
</evidence>
<evidence type="ECO:0000313" key="3">
    <source>
        <dbReference type="EMBL" id="WQH12730.1"/>
    </source>
</evidence>
<dbReference type="InterPro" id="IPR018389">
    <property type="entry name" value="DctP_fam"/>
</dbReference>
<feature type="chain" id="PRO_5046881771" evidence="2">
    <location>
        <begin position="25"/>
        <end position="348"/>
    </location>
</feature>
<proteinExistence type="predicted"/>
<dbReference type="EMBL" id="CP140255">
    <property type="protein sequence ID" value="WQH12730.1"/>
    <property type="molecule type" value="Genomic_DNA"/>
</dbReference>
<keyword evidence="4" id="KW-1185">Reference proteome</keyword>
<name>A0ABZ0YKT5_9GAMM</name>
<reference evidence="3 4" key="1">
    <citation type="submission" date="2023-11" db="EMBL/GenBank/DDBJ databases">
        <title>MicrobeMod: A computational toolkit for identifying prokaryotic methylation and restriction-modification with nanopore sequencing.</title>
        <authorList>
            <person name="Crits-Christoph A."/>
            <person name="Kang S.C."/>
            <person name="Lee H."/>
            <person name="Ostrov N."/>
        </authorList>
    </citation>
    <scope>NUCLEOTIDE SEQUENCE [LARGE SCALE GENOMIC DNA]</scope>
    <source>
        <strain evidence="3 4">ATCC BAA-805</strain>
    </source>
</reference>
<evidence type="ECO:0000256" key="2">
    <source>
        <dbReference type="SAM" id="SignalP"/>
    </source>
</evidence>
<accession>A0ABZ0YKT5</accession>
<feature type="signal peptide" evidence="2">
    <location>
        <begin position="1"/>
        <end position="24"/>
    </location>
</feature>
<dbReference type="NCBIfam" id="NF037995">
    <property type="entry name" value="TRAP_S1"/>
    <property type="match status" value="1"/>
</dbReference>
<dbReference type="Proteomes" id="UP001324794">
    <property type="component" value="Chromosome"/>
</dbReference>
<dbReference type="Gene3D" id="3.40.190.170">
    <property type="entry name" value="Bacterial extracellular solute-binding protein, family 7"/>
    <property type="match status" value="1"/>
</dbReference>
<protein>
    <submittedName>
        <fullName evidence="3">TRAP transporter substrate-binding protein</fullName>
    </submittedName>
</protein>